<evidence type="ECO:0000313" key="2">
    <source>
        <dbReference type="EMBL" id="QTE04042.1"/>
    </source>
</evidence>
<accession>A0A8A4XDZ9</accession>
<organism evidence="2">
    <name type="scientific">Phylloscopus inornatus densovirus</name>
    <dbReference type="NCBI Taxonomy" id="2794547"/>
    <lineage>
        <taxon>Viruses</taxon>
        <taxon>Monodnaviria</taxon>
        <taxon>Shotokuvirae</taxon>
        <taxon>Cossaviricota</taxon>
        <taxon>Quintoviricetes</taxon>
        <taxon>Piccovirales</taxon>
        <taxon>Parvoviridae</taxon>
        <taxon>Densovirinae</taxon>
    </lineage>
</organism>
<protein>
    <submittedName>
        <fullName evidence="2">VP</fullName>
    </submittedName>
</protein>
<proteinExistence type="predicted"/>
<feature type="region of interest" description="Disordered" evidence="1">
    <location>
        <begin position="1"/>
        <end position="34"/>
    </location>
</feature>
<name>A0A8A4XDZ9_9VIRU</name>
<reference evidence="2" key="1">
    <citation type="submission" date="2020-09" db="EMBL/GenBank/DDBJ databases">
        <authorList>
            <person name="Dai Z."/>
            <person name="Yang S."/>
            <person name="Zhang W."/>
        </authorList>
    </citation>
    <scope>NUCLEOTIDE SEQUENCE</scope>
    <source>
        <strain evidence="2">Ybw116par022</strain>
    </source>
</reference>
<sequence length="735" mass="84690">MLKRAAEGPAEGEPTQKAPGVAGNSGARAETVDNPIPRLFKTQTLTFHFTQRTWEEVGPGEMLYLPTCTSPCYMFDNSHLNILKKYLPQCSTFQFHGINAKISNILMLQDEIKTESGTPKDVTAYTQACYLLHYNPTRTHNWFKLGCSTDCGETQKYLTLDMSHKLECNLISQMKKLNNYTNFEQLTINPAKPYFAGGWNGGKATLIGLETEGDENFGSGKYKVQENYFSPEVNQPLREFSCNYHGLDPHIPLNTHPSMVRNLDKWTLHKYGDSFDININTNVDNLNLINVPSNHIMPDYQTIHNTIAPLQPKDKMMAYSIFVYPSRNRPYFTRKDNLSFISPVESKNNNGHLSHHFITMPPIKKNDGSLIKQRASFLLEQSCSMTMQFPEYTSDPDSIANMIGQSNGVVLRSGLFDIQPEVEKQKTPVEPPTKEIWDPQRDADREKYLGIFKKKYTPKDWNDQSGESIVGQVRSTVSRVITDANSFVSFCKQIGSVCPVIDFTKIPPGGYAPYDHIWKYKVSTPKQTDKIQHNMMLMKYEKRPQEYFMYLLYEFIKFLRENYISDPVDTKYIKYHFPDMRGIKSWAAADTLSELFIQWTKPTLEGPMNDVCIEEWVEINNIYEIESTAYMWDYNEQEDWGKSRSFRGAIQALKVPVAPIRFPIERWVQFLNKINIELAPPQPAVNKYVEKYNRCIEDQIDEKLPRRKIKVPIFAENELAPTIITPDTVTNLFYV</sequence>
<reference evidence="2" key="2">
    <citation type="journal article" date="2022" name="Gigascience">
        <title>Parvovirus dark matter in the cloaca of wild birds.</title>
        <authorList>
            <person name="Dai Z."/>
            <person name="Wang H."/>
            <person name="Wu H."/>
            <person name="Zhang Q."/>
            <person name="Ji L."/>
            <person name="Wang X."/>
            <person name="Shen Q."/>
            <person name="Yang S."/>
            <person name="Ma X."/>
            <person name="Shan T."/>
            <person name="Zhang W."/>
        </authorList>
    </citation>
    <scope>NUCLEOTIDE SEQUENCE</scope>
    <source>
        <strain evidence="2">Ybw116par022</strain>
    </source>
</reference>
<evidence type="ECO:0000256" key="1">
    <source>
        <dbReference type="SAM" id="MobiDB-lite"/>
    </source>
</evidence>
<dbReference type="EMBL" id="MW046588">
    <property type="protein sequence ID" value="QTE04042.1"/>
    <property type="molecule type" value="Genomic_DNA"/>
</dbReference>